<feature type="transmembrane region" description="Helical" evidence="1">
    <location>
        <begin position="113"/>
        <end position="135"/>
    </location>
</feature>
<accession>A0A1J1ADN2</accession>
<dbReference type="KEGG" id="hhsr:HSR6_1242"/>
<organism evidence="2 3">
    <name type="scientific">Halodesulfurarchaeum formicicum</name>
    <dbReference type="NCBI Taxonomy" id="1873524"/>
    <lineage>
        <taxon>Archaea</taxon>
        <taxon>Methanobacteriati</taxon>
        <taxon>Methanobacteriota</taxon>
        <taxon>Stenosarchaea group</taxon>
        <taxon>Halobacteria</taxon>
        <taxon>Halobacteriales</taxon>
        <taxon>Halobacteriaceae</taxon>
        <taxon>Halodesulfurarchaeum</taxon>
    </lineage>
</organism>
<dbReference type="OrthoDB" id="351173at2157"/>
<feature type="transmembrane region" description="Helical" evidence="1">
    <location>
        <begin position="7"/>
        <end position="25"/>
    </location>
</feature>
<evidence type="ECO:0000313" key="3">
    <source>
        <dbReference type="Proteomes" id="UP000186165"/>
    </source>
</evidence>
<evidence type="ECO:0000313" key="2">
    <source>
        <dbReference type="EMBL" id="APE95689.1"/>
    </source>
</evidence>
<dbReference type="GeneID" id="30417767"/>
<evidence type="ECO:0000256" key="1">
    <source>
        <dbReference type="SAM" id="Phobius"/>
    </source>
</evidence>
<keyword evidence="3" id="KW-1185">Reference proteome</keyword>
<reference evidence="3" key="1">
    <citation type="submission" date="2016-08" db="EMBL/GenBank/DDBJ databases">
        <title>Discovery of first anaerobic lithoheterotrophic haloarchae widely represented in hypersaline habitats.</title>
        <authorList>
            <person name="Sorokin D.Y."/>
            <person name="Kublanov I.V."/>
            <person name="Roman P."/>
            <person name="Sinninghe Damste J.S."/>
            <person name="Golyshin P.N."/>
            <person name="Rojo D."/>
            <person name="Ciordia S."/>
            <person name="Mena Md.C."/>
            <person name="Ferrer M."/>
            <person name="Smedile F."/>
            <person name="Messina E."/>
            <person name="La Cono V."/>
            <person name="Yakimov M.M."/>
        </authorList>
    </citation>
    <scope>NUCLEOTIDE SEQUENCE [LARGE SCALE GENOMIC DNA]</scope>
    <source>
        <strain evidence="3">HSR6</strain>
    </source>
</reference>
<sequence length="151" mass="15889">MPSWDEIYFGALGIISVLIGSLQLLAGVSGNSVSISVLSVSGTYLLWRGVIVASAGAFFLYGSTHGLGSRRNQVVTVLAGTMLWIVAVTDLLGRFLGAIPGGHDVWVAELDQIALAFAPPYSPSIIFGLFALVVVKYRMQAFEPTAAGEGK</sequence>
<protein>
    <submittedName>
        <fullName evidence="2">Uncharacterized protein</fullName>
    </submittedName>
</protein>
<gene>
    <name evidence="2" type="ORF">HSR6_1242</name>
</gene>
<feature type="transmembrane region" description="Helical" evidence="1">
    <location>
        <begin position="74"/>
        <end position="93"/>
    </location>
</feature>
<dbReference type="EMBL" id="CP016804">
    <property type="protein sequence ID" value="APE95689.1"/>
    <property type="molecule type" value="Genomic_DNA"/>
</dbReference>
<dbReference type="RefSeq" id="WP_071933115.1">
    <property type="nucleotide sequence ID" value="NZ_CP016804.1"/>
</dbReference>
<proteinExistence type="predicted"/>
<feature type="transmembrane region" description="Helical" evidence="1">
    <location>
        <begin position="45"/>
        <end position="62"/>
    </location>
</feature>
<dbReference type="AlphaFoldDB" id="A0A1J1ADN2"/>
<keyword evidence="1" id="KW-0812">Transmembrane</keyword>
<name>A0A1J1ADN2_9EURY</name>
<dbReference type="Proteomes" id="UP000186165">
    <property type="component" value="Chromosome"/>
</dbReference>
<keyword evidence="1" id="KW-0472">Membrane</keyword>
<keyword evidence="1" id="KW-1133">Transmembrane helix</keyword>